<dbReference type="InterPro" id="IPR050177">
    <property type="entry name" value="Lipid_A_modif_metabolic_enz"/>
</dbReference>
<proteinExistence type="predicted"/>
<protein>
    <submittedName>
        <fullName evidence="2">UDP-glucose 4-epimerase</fullName>
        <ecNumber evidence="2">5.1.3.2</ecNumber>
    </submittedName>
</protein>
<dbReference type="CDD" id="cd08946">
    <property type="entry name" value="SDR_e"/>
    <property type="match status" value="1"/>
</dbReference>
<dbReference type="Pfam" id="PF01370">
    <property type="entry name" value="Epimerase"/>
    <property type="match status" value="1"/>
</dbReference>
<accession>A0A0A1ZXV1</accession>
<feature type="domain" description="NAD-dependent epimerase/dehydratase" evidence="1">
    <location>
        <begin position="4"/>
        <end position="232"/>
    </location>
</feature>
<evidence type="ECO:0000313" key="3">
    <source>
        <dbReference type="Proteomes" id="UP000030491"/>
    </source>
</evidence>
<sequence length="310" mass="34371">MAKILITGAAGYIGSKLIPKLLEGGHEVTCVDNLMYERTSLIIPSIHPKCKIIIGDARDEALMAPLIKESDVIIPLACMTGAPLCDKDKIAAKTVNFDSVVLCSKLSSPNQLIIYPCTNSGYGIGQEGIFCNEESELNPISLYGKMKVQAEKVLLDKGNAITFRLATVFGVSPRPRLDLLVNDFTYRAYFDKAVVLFEADFKRNYLHIDDAVDGFIFAMNNQQLKGNTFNLGYSKANLSKRELCQLIQKQLPKFVYLISEIGEDVDKRNYIVSNEKIETSGFKASRSVEQGVSELIKALPLLKKNQFSNV</sequence>
<dbReference type="InterPro" id="IPR036291">
    <property type="entry name" value="NAD(P)-bd_dom_sf"/>
</dbReference>
<dbReference type="PANTHER" id="PTHR43245">
    <property type="entry name" value="BIFUNCTIONAL POLYMYXIN RESISTANCE PROTEIN ARNA"/>
    <property type="match status" value="1"/>
</dbReference>
<dbReference type="InterPro" id="IPR001509">
    <property type="entry name" value="Epimerase_deHydtase"/>
</dbReference>
<dbReference type="Proteomes" id="UP000030491">
    <property type="component" value="Unassembled WGS sequence"/>
</dbReference>
<comment type="caution">
    <text evidence="2">The sequence shown here is derived from an EMBL/GenBank/DDBJ whole genome shotgun (WGS) entry which is preliminary data.</text>
</comment>
<dbReference type="OrthoDB" id="9811743at2"/>
<gene>
    <name evidence="2" type="ORF">EU93_0244</name>
</gene>
<dbReference type="PANTHER" id="PTHR43245:SF23">
    <property type="entry name" value="NAD(P)-BINDING DOMAIN-CONTAINING PROTEIN"/>
    <property type="match status" value="1"/>
</dbReference>
<evidence type="ECO:0000313" key="2">
    <source>
        <dbReference type="EMBL" id="KGF93069.1"/>
    </source>
</evidence>
<dbReference type="EC" id="5.1.3.2" evidence="2"/>
<dbReference type="RefSeq" id="WP_032513007.1">
    <property type="nucleotide sequence ID" value="NZ_JNAJ01000004.1"/>
</dbReference>
<evidence type="ECO:0000259" key="1">
    <source>
        <dbReference type="Pfam" id="PF01370"/>
    </source>
</evidence>
<organism evidence="2 3">
    <name type="scientific">Prochlorococcus marinus str. MIT 9116</name>
    <dbReference type="NCBI Taxonomy" id="167544"/>
    <lineage>
        <taxon>Bacteria</taxon>
        <taxon>Bacillati</taxon>
        <taxon>Cyanobacteriota</taxon>
        <taxon>Cyanophyceae</taxon>
        <taxon>Synechococcales</taxon>
        <taxon>Prochlorococcaceae</taxon>
        <taxon>Prochlorococcus</taxon>
    </lineage>
</organism>
<name>A0A0A1ZXV1_PROMR</name>
<reference evidence="3" key="1">
    <citation type="journal article" date="2014" name="Sci. Data">
        <title>Genomes of diverse isolates of the marine cyanobacterium Prochlorococcus.</title>
        <authorList>
            <person name="Biller S."/>
            <person name="Berube P."/>
            <person name="Thompson J."/>
            <person name="Kelly L."/>
            <person name="Roggensack S."/>
            <person name="Awad L."/>
            <person name="Roache-Johnson K."/>
            <person name="Ding H."/>
            <person name="Giovannoni S.J."/>
            <person name="Moore L.R."/>
            <person name="Chisholm S.W."/>
        </authorList>
    </citation>
    <scope>NUCLEOTIDE SEQUENCE [LARGE SCALE GENOMIC DNA]</scope>
</reference>
<dbReference type="Gene3D" id="3.40.50.720">
    <property type="entry name" value="NAD(P)-binding Rossmann-like Domain"/>
    <property type="match status" value="1"/>
</dbReference>
<keyword evidence="2" id="KW-0413">Isomerase</keyword>
<dbReference type="AlphaFoldDB" id="A0A0A1ZXV1"/>
<dbReference type="EMBL" id="JNAJ01000004">
    <property type="protein sequence ID" value="KGF93069.1"/>
    <property type="molecule type" value="Genomic_DNA"/>
</dbReference>
<dbReference type="GO" id="GO:0003978">
    <property type="term" value="F:UDP-glucose 4-epimerase activity"/>
    <property type="evidence" value="ECO:0007669"/>
    <property type="project" value="UniProtKB-EC"/>
</dbReference>
<dbReference type="SUPFAM" id="SSF51735">
    <property type="entry name" value="NAD(P)-binding Rossmann-fold domains"/>
    <property type="match status" value="1"/>
</dbReference>